<name>A0A8T1RBS6_CARIL</name>
<organism evidence="1 2">
    <name type="scientific">Carya illinoinensis</name>
    <name type="common">Pecan</name>
    <dbReference type="NCBI Taxonomy" id="32201"/>
    <lineage>
        <taxon>Eukaryota</taxon>
        <taxon>Viridiplantae</taxon>
        <taxon>Streptophyta</taxon>
        <taxon>Embryophyta</taxon>
        <taxon>Tracheophyta</taxon>
        <taxon>Spermatophyta</taxon>
        <taxon>Magnoliopsida</taxon>
        <taxon>eudicotyledons</taxon>
        <taxon>Gunneridae</taxon>
        <taxon>Pentapetalae</taxon>
        <taxon>rosids</taxon>
        <taxon>fabids</taxon>
        <taxon>Fagales</taxon>
        <taxon>Juglandaceae</taxon>
        <taxon>Carya</taxon>
    </lineage>
</organism>
<reference evidence="1" key="1">
    <citation type="submission" date="2020-12" db="EMBL/GenBank/DDBJ databases">
        <title>WGS assembly of Carya illinoinensis cv. Pawnee.</title>
        <authorList>
            <person name="Platts A."/>
            <person name="Shu S."/>
            <person name="Wright S."/>
            <person name="Barry K."/>
            <person name="Edger P."/>
            <person name="Pires J.C."/>
            <person name="Schmutz J."/>
        </authorList>
    </citation>
    <scope>NUCLEOTIDE SEQUENCE</scope>
    <source>
        <tissue evidence="1">Leaf</tissue>
    </source>
</reference>
<keyword evidence="2" id="KW-1185">Reference proteome</keyword>
<dbReference type="EMBL" id="CM031810">
    <property type="protein sequence ID" value="KAG6664059.1"/>
    <property type="molecule type" value="Genomic_DNA"/>
</dbReference>
<comment type="caution">
    <text evidence="1">The sequence shown here is derived from an EMBL/GenBank/DDBJ whole genome shotgun (WGS) entry which is preliminary data.</text>
</comment>
<evidence type="ECO:0000313" key="1">
    <source>
        <dbReference type="EMBL" id="KAG6664059.1"/>
    </source>
</evidence>
<dbReference type="AlphaFoldDB" id="A0A8T1RBS6"/>
<sequence>MNYKYRHIITSPESIHTWTQGSFQSVQIQLLALCPRLKTLLGRIKDSNCCTIGETMWKSSVHIAHAFNCSIAKVNYQSKLVVPSFQSLDMTGSHGSLQLPLF</sequence>
<gene>
    <name evidence="1" type="ORF">CIPAW_02G065900</name>
</gene>
<accession>A0A8T1RBS6</accession>
<protein>
    <submittedName>
        <fullName evidence="1">Uncharacterized protein</fullName>
    </submittedName>
</protein>
<proteinExistence type="predicted"/>
<dbReference type="Proteomes" id="UP000811609">
    <property type="component" value="Chromosome 2"/>
</dbReference>
<evidence type="ECO:0000313" key="2">
    <source>
        <dbReference type="Proteomes" id="UP000811609"/>
    </source>
</evidence>